<dbReference type="RefSeq" id="WP_248948543.1">
    <property type="nucleotide sequence ID" value="NZ_MAQA01000029.1"/>
</dbReference>
<keyword evidence="2" id="KW-1185">Reference proteome</keyword>
<evidence type="ECO:0000313" key="2">
    <source>
        <dbReference type="Proteomes" id="UP000093412"/>
    </source>
</evidence>
<accession>A0ABX2Y2J9</accession>
<evidence type="ECO:0000313" key="1">
    <source>
        <dbReference type="EMBL" id="OCI30777.1"/>
    </source>
</evidence>
<evidence type="ECO:0008006" key="3">
    <source>
        <dbReference type="Google" id="ProtNLM"/>
    </source>
</evidence>
<dbReference type="Proteomes" id="UP000093412">
    <property type="component" value="Unassembled WGS sequence"/>
</dbReference>
<reference evidence="1 2" key="1">
    <citation type="submission" date="2016-06" db="EMBL/GenBank/DDBJ databases">
        <title>Genome sequence of Oerskovia enterophila DSM 43852.</title>
        <authorList>
            <person name="Poehlein A."/>
            <person name="Jag V."/>
            <person name="Bengelsdorf F.R."/>
            <person name="Daniel R."/>
            <person name="Duerre P."/>
        </authorList>
    </citation>
    <scope>NUCLEOTIDE SEQUENCE [LARGE SCALE GENOMIC DNA]</scope>
    <source>
        <strain evidence="1 2">DSM 43852</strain>
    </source>
</reference>
<proteinExistence type="predicted"/>
<name>A0ABX2Y2J9_9CELL</name>
<gene>
    <name evidence="1" type="ORF">OERS_25370</name>
</gene>
<protein>
    <recommendedName>
        <fullName evidence="3">EthD domain-containing protein</fullName>
    </recommendedName>
</protein>
<organism evidence="1 2">
    <name type="scientific">Oerskovia enterophila</name>
    <dbReference type="NCBI Taxonomy" id="43678"/>
    <lineage>
        <taxon>Bacteria</taxon>
        <taxon>Bacillati</taxon>
        <taxon>Actinomycetota</taxon>
        <taxon>Actinomycetes</taxon>
        <taxon>Micrococcales</taxon>
        <taxon>Cellulomonadaceae</taxon>
        <taxon>Oerskovia</taxon>
    </lineage>
</organism>
<dbReference type="EMBL" id="MAQA01000029">
    <property type="protein sequence ID" value="OCI30777.1"/>
    <property type="molecule type" value="Genomic_DNA"/>
</dbReference>
<dbReference type="Gene3D" id="3.30.70.100">
    <property type="match status" value="1"/>
</dbReference>
<sequence length="267" mass="29584">MKMSGNVTTTPEVSKHFTSSILLWMRTDQPRQAGMDRWKGPHSGIISATPGLLEYRQIHLAEHNPGRWPNASGIETAIPEDRRIDGIAEVTFENALSPLVGRKQTALAFEDEVNIFRRTLLHAGPPGSSRWYDVAPGGKPGSRAIIYLRRGDGEGTVAFHTFVKKDLTPALLTTGGLKELRTQVFLPWNEKTWDTPNVAHDNPDDQHLHASVILGFSDDAARDAFYDDHAGHLTELLAPHVSAIHAYDADAALTYVRNGKILPHYEE</sequence>
<comment type="caution">
    <text evidence="1">The sequence shown here is derived from an EMBL/GenBank/DDBJ whole genome shotgun (WGS) entry which is preliminary data.</text>
</comment>